<dbReference type="RefSeq" id="WP_092377816.1">
    <property type="nucleotide sequence ID" value="NZ_FORX01000019.1"/>
</dbReference>
<evidence type="ECO:0000313" key="3">
    <source>
        <dbReference type="EMBL" id="SFK28377.1"/>
    </source>
</evidence>
<dbReference type="AlphaFoldDB" id="A0A1I3Y8R5"/>
<proteinExistence type="predicted"/>
<accession>A0A1I3Y8R5</accession>
<sequence>MKRILLFLFLVLVLAACGKKEWPQPIVSDEMIQINHMEARMEEGCVLINAKLGGRLVNLEYFMVEIEQDGCPTCPFTPSFVRKYYPYSSGVYRQENSYIFTICEPLPGQTLRIRLKADNTHQIISPALSEIITLTPSAP</sequence>
<dbReference type="Pfam" id="PF08139">
    <property type="entry name" value="LPAM_1"/>
    <property type="match status" value="1"/>
</dbReference>
<dbReference type="Proteomes" id="UP000198635">
    <property type="component" value="Unassembled WGS sequence"/>
</dbReference>
<dbReference type="EMBL" id="FORX01000019">
    <property type="protein sequence ID" value="SFK28377.1"/>
    <property type="molecule type" value="Genomic_DNA"/>
</dbReference>
<protein>
    <recommendedName>
        <fullName evidence="1">Type IV secretion system putative lipoprotein virB7</fullName>
    </recommendedName>
</protein>
<evidence type="ECO:0000256" key="2">
    <source>
        <dbReference type="ARBA" id="ARBA00022729"/>
    </source>
</evidence>
<evidence type="ECO:0000313" key="4">
    <source>
        <dbReference type="Proteomes" id="UP000198635"/>
    </source>
</evidence>
<dbReference type="STRING" id="52560.SAMN04488082_11936"/>
<gene>
    <name evidence="3" type="ORF">SAMN04488082_11936</name>
</gene>
<evidence type="ECO:0000256" key="1">
    <source>
        <dbReference type="ARBA" id="ARBA00017922"/>
    </source>
</evidence>
<keyword evidence="4" id="KW-1185">Reference proteome</keyword>
<reference evidence="4" key="1">
    <citation type="submission" date="2016-10" db="EMBL/GenBank/DDBJ databases">
        <authorList>
            <person name="Varghese N."/>
            <person name="Submissions S."/>
        </authorList>
    </citation>
    <scope>NUCLEOTIDE SEQUENCE [LARGE SCALE GENOMIC DNA]</scope>
    <source>
        <strain evidence="4">DSM 5918</strain>
    </source>
</reference>
<dbReference type="PROSITE" id="PS51257">
    <property type="entry name" value="PROKAR_LIPOPROTEIN"/>
    <property type="match status" value="1"/>
</dbReference>
<keyword evidence="2" id="KW-0732">Signal</keyword>
<organism evidence="3 4">
    <name type="scientific">Desulfomicrobium apsheronum</name>
    <dbReference type="NCBI Taxonomy" id="52560"/>
    <lineage>
        <taxon>Bacteria</taxon>
        <taxon>Pseudomonadati</taxon>
        <taxon>Thermodesulfobacteriota</taxon>
        <taxon>Desulfovibrionia</taxon>
        <taxon>Desulfovibrionales</taxon>
        <taxon>Desulfomicrobiaceae</taxon>
        <taxon>Desulfomicrobium</taxon>
    </lineage>
</organism>
<dbReference type="InterPro" id="IPR012640">
    <property type="entry name" value="Membr_lipoprot_lipid_attach_CS"/>
</dbReference>
<dbReference type="OrthoDB" id="5470981at2"/>
<name>A0A1I3Y8R5_9BACT</name>